<dbReference type="Proteomes" id="UP000254835">
    <property type="component" value="Unassembled WGS sequence"/>
</dbReference>
<keyword evidence="2" id="KW-0732">Signal</keyword>
<feature type="signal peptide" evidence="2">
    <location>
        <begin position="1"/>
        <end position="25"/>
    </location>
</feature>
<accession>A0A380PPW1</accession>
<protein>
    <submittedName>
        <fullName evidence="3">Uncharacterized protein</fullName>
    </submittedName>
</protein>
<evidence type="ECO:0000256" key="2">
    <source>
        <dbReference type="SAM" id="SignalP"/>
    </source>
</evidence>
<evidence type="ECO:0000256" key="1">
    <source>
        <dbReference type="SAM" id="MobiDB-lite"/>
    </source>
</evidence>
<feature type="region of interest" description="Disordered" evidence="1">
    <location>
        <begin position="72"/>
        <end position="92"/>
    </location>
</feature>
<gene>
    <name evidence="3" type="ORF">NCTC11470_00672</name>
</gene>
<feature type="compositionally biased region" description="Basic and acidic residues" evidence="1">
    <location>
        <begin position="72"/>
        <end position="84"/>
    </location>
</feature>
<proteinExistence type="predicted"/>
<dbReference type="AlphaFoldDB" id="A0A380PPW1"/>
<sequence>MMKRNFILLSFICITALSTPVTTSADYSYHAEIPKDSKVSPDYLEKRKALGSVVPDADSWQRQLDEEKARMDAETARREAEKQAKCQQQEYLSRRRADNGKYQYYTPDPCAGRVGIEIPVY</sequence>
<name>A0A380PPW1_YERFR</name>
<dbReference type="EMBL" id="UHJA01000001">
    <property type="protein sequence ID" value="SUP75655.1"/>
    <property type="molecule type" value="Genomic_DNA"/>
</dbReference>
<organism evidence="3 4">
    <name type="scientific">Yersinia frederiksenii</name>
    <dbReference type="NCBI Taxonomy" id="29484"/>
    <lineage>
        <taxon>Bacteria</taxon>
        <taxon>Pseudomonadati</taxon>
        <taxon>Pseudomonadota</taxon>
        <taxon>Gammaproteobacteria</taxon>
        <taxon>Enterobacterales</taxon>
        <taxon>Yersiniaceae</taxon>
        <taxon>Yersinia</taxon>
    </lineage>
</organism>
<dbReference type="OrthoDB" id="6479911at2"/>
<reference evidence="3 4" key="1">
    <citation type="submission" date="2018-06" db="EMBL/GenBank/DDBJ databases">
        <authorList>
            <consortium name="Pathogen Informatics"/>
            <person name="Doyle S."/>
        </authorList>
    </citation>
    <scope>NUCLEOTIDE SEQUENCE [LARGE SCALE GENOMIC DNA]</scope>
    <source>
        <strain evidence="3 4">NCTC11470</strain>
    </source>
</reference>
<feature type="chain" id="PRO_5016565703" evidence="2">
    <location>
        <begin position="26"/>
        <end position="121"/>
    </location>
</feature>
<evidence type="ECO:0000313" key="3">
    <source>
        <dbReference type="EMBL" id="SUP75655.1"/>
    </source>
</evidence>
<evidence type="ECO:0000313" key="4">
    <source>
        <dbReference type="Proteomes" id="UP000254835"/>
    </source>
</evidence>